<sequence>MTGSPTRALTPGAPVRRPVREGLPNYDGAATSTFLALASVHVKGPIEVTRLHDLVTLRSSTRTDLCRTSSESSVVTIQKSVAFES</sequence>
<gene>
    <name evidence="2" type="ORF">HMPREF9153_0046</name>
</gene>
<dbReference type="Proteomes" id="UP000005332">
    <property type="component" value="Unassembled WGS sequence"/>
</dbReference>
<name>G4CU40_9ACTN</name>
<dbReference type="EMBL" id="AGBA01000001">
    <property type="protein sequence ID" value="EGY79281.1"/>
    <property type="molecule type" value="Genomic_DNA"/>
</dbReference>
<evidence type="ECO:0000313" key="3">
    <source>
        <dbReference type="Proteomes" id="UP000005332"/>
    </source>
</evidence>
<dbReference type="HOGENOM" id="CLU_2510010_0_0_11"/>
<dbReference type="AlphaFoldDB" id="G4CU40"/>
<accession>G4CU40</accession>
<comment type="caution">
    <text evidence="2">The sequence shown here is derived from an EMBL/GenBank/DDBJ whole genome shotgun (WGS) entry which is preliminary data.</text>
</comment>
<proteinExistence type="predicted"/>
<organism evidence="2 3">
    <name type="scientific">Cutibacterium avidum ATCC 25577</name>
    <dbReference type="NCBI Taxonomy" id="997355"/>
    <lineage>
        <taxon>Bacteria</taxon>
        <taxon>Bacillati</taxon>
        <taxon>Actinomycetota</taxon>
        <taxon>Actinomycetes</taxon>
        <taxon>Propionibacteriales</taxon>
        <taxon>Propionibacteriaceae</taxon>
        <taxon>Cutibacterium</taxon>
    </lineage>
</organism>
<reference evidence="2 3" key="1">
    <citation type="submission" date="2011-06" db="EMBL/GenBank/DDBJ databases">
        <authorList>
            <person name="Muzny D."/>
            <person name="Qin X."/>
            <person name="Deng J."/>
            <person name="Jiang H."/>
            <person name="Liu Y."/>
            <person name="Qu J."/>
            <person name="Song X.-Z."/>
            <person name="Zhang L."/>
            <person name="Thornton R."/>
            <person name="Coyle M."/>
            <person name="Francisco L."/>
            <person name="Jackson L."/>
            <person name="Javaid M."/>
            <person name="Korchina V."/>
            <person name="Kovar C."/>
            <person name="Mata R."/>
            <person name="Mathew T."/>
            <person name="Ngo R."/>
            <person name="Nguyen L."/>
            <person name="Nguyen N."/>
            <person name="Okwuonu G."/>
            <person name="Ongeri F."/>
            <person name="Pham C."/>
            <person name="Simmons D."/>
            <person name="Wilczek-Boney K."/>
            <person name="Hale W."/>
            <person name="Jakkamsetti A."/>
            <person name="Pham P."/>
            <person name="Ruth R."/>
            <person name="San Lucas F."/>
            <person name="Warren J."/>
            <person name="Zhang J."/>
            <person name="Zhao Z."/>
            <person name="Zhou C."/>
            <person name="Zhu D."/>
            <person name="Lee S."/>
            <person name="Bess C."/>
            <person name="Blankenburg K."/>
            <person name="Forbes L."/>
            <person name="Fu Q."/>
            <person name="Gubbala S."/>
            <person name="Hirani K."/>
            <person name="Jayaseelan J.C."/>
            <person name="Lara F."/>
            <person name="Munidasa M."/>
            <person name="Palculict T."/>
            <person name="Patil S."/>
            <person name="Pu L.-L."/>
            <person name="Saada N."/>
            <person name="Tang L."/>
            <person name="Weissenberger G."/>
            <person name="Zhu Y."/>
            <person name="Hemphill L."/>
            <person name="Shang Y."/>
            <person name="Youmans B."/>
            <person name="Ayvaz T."/>
            <person name="Ross M."/>
            <person name="Santibanez J."/>
            <person name="Aqrawi P."/>
            <person name="Gross S."/>
            <person name="Joshi V."/>
            <person name="Fowler G."/>
            <person name="Nazareth L."/>
            <person name="Reid J."/>
            <person name="Worley K."/>
            <person name="Petrosino J."/>
            <person name="Highlander S."/>
            <person name="Gibbs R."/>
        </authorList>
    </citation>
    <scope>NUCLEOTIDE SEQUENCE [LARGE SCALE GENOMIC DNA]</scope>
    <source>
        <strain evidence="2 3">ATCC 25577</strain>
    </source>
</reference>
<keyword evidence="3" id="KW-1185">Reference proteome</keyword>
<feature type="region of interest" description="Disordered" evidence="1">
    <location>
        <begin position="1"/>
        <end position="23"/>
    </location>
</feature>
<evidence type="ECO:0000313" key="2">
    <source>
        <dbReference type="EMBL" id="EGY79281.1"/>
    </source>
</evidence>
<protein>
    <submittedName>
        <fullName evidence="2">Uncharacterized protein</fullName>
    </submittedName>
</protein>
<evidence type="ECO:0000256" key="1">
    <source>
        <dbReference type="SAM" id="MobiDB-lite"/>
    </source>
</evidence>